<dbReference type="Gene3D" id="3.40.50.1820">
    <property type="entry name" value="alpha/beta hydrolase"/>
    <property type="match status" value="1"/>
</dbReference>
<feature type="region of interest" description="Disordered" evidence="6">
    <location>
        <begin position="1"/>
        <end position="25"/>
    </location>
</feature>
<name>A0A0E0I3J6_ORYNI</name>
<evidence type="ECO:0000256" key="6">
    <source>
        <dbReference type="SAM" id="MobiDB-lite"/>
    </source>
</evidence>
<keyword evidence="9" id="KW-1185">Reference proteome</keyword>
<dbReference type="InterPro" id="IPR051431">
    <property type="entry name" value="TFIID_subunit_9"/>
</dbReference>
<feature type="compositionally biased region" description="Pro residues" evidence="6">
    <location>
        <begin position="8"/>
        <end position="17"/>
    </location>
</feature>
<feature type="compositionally biased region" description="Basic and acidic residues" evidence="6">
    <location>
        <begin position="286"/>
        <end position="301"/>
    </location>
</feature>
<dbReference type="AlphaFoldDB" id="A0A0E0I3J6"/>
<evidence type="ECO:0000256" key="1">
    <source>
        <dbReference type="ARBA" id="ARBA00004123"/>
    </source>
</evidence>
<dbReference type="GO" id="GO:0000124">
    <property type="term" value="C:SAGA complex"/>
    <property type="evidence" value="ECO:0007669"/>
    <property type="project" value="TreeGrafter"/>
</dbReference>
<dbReference type="Pfam" id="PF02291">
    <property type="entry name" value="TFIID-31kDa"/>
    <property type="match status" value="1"/>
</dbReference>
<dbReference type="SUPFAM" id="SSF47113">
    <property type="entry name" value="Histone-fold"/>
    <property type="match status" value="1"/>
</dbReference>
<dbReference type="InterPro" id="IPR003162">
    <property type="entry name" value="TFIID-31"/>
</dbReference>
<evidence type="ECO:0000256" key="5">
    <source>
        <dbReference type="ARBA" id="ARBA00023242"/>
    </source>
</evidence>
<dbReference type="GO" id="GO:0046982">
    <property type="term" value="F:protein heterodimerization activity"/>
    <property type="evidence" value="ECO:0007669"/>
    <property type="project" value="InterPro"/>
</dbReference>
<dbReference type="Proteomes" id="UP000006591">
    <property type="component" value="Chromosome 7"/>
</dbReference>
<feature type="compositionally biased region" description="Basic residues" evidence="6">
    <location>
        <begin position="320"/>
        <end position="332"/>
    </location>
</feature>
<evidence type="ECO:0000256" key="3">
    <source>
        <dbReference type="ARBA" id="ARBA00023015"/>
    </source>
</evidence>
<dbReference type="HOGENOM" id="CLU_805064_0_0_1"/>
<dbReference type="InterPro" id="IPR029058">
    <property type="entry name" value="AB_hydrolase_fold"/>
</dbReference>
<dbReference type="CDD" id="cd07979">
    <property type="entry name" value="HFD_TAF9"/>
    <property type="match status" value="1"/>
</dbReference>
<feature type="region of interest" description="Disordered" evidence="6">
    <location>
        <begin position="284"/>
        <end position="332"/>
    </location>
</feature>
<dbReference type="PANTHER" id="PTHR48068">
    <property type="entry name" value="TAF9 RNA POLYMERASE II, TATA BOX-BINDING PROTEIN (TBP)-ASSOCIATED FACTOR"/>
    <property type="match status" value="1"/>
</dbReference>
<organism evidence="8">
    <name type="scientific">Oryza nivara</name>
    <name type="common">Indian wild rice</name>
    <name type="synonym">Oryza sativa f. spontanea</name>
    <dbReference type="NCBI Taxonomy" id="4536"/>
    <lineage>
        <taxon>Eukaryota</taxon>
        <taxon>Viridiplantae</taxon>
        <taxon>Streptophyta</taxon>
        <taxon>Embryophyta</taxon>
        <taxon>Tracheophyta</taxon>
        <taxon>Spermatophyta</taxon>
        <taxon>Magnoliopsida</taxon>
        <taxon>Liliopsida</taxon>
        <taxon>Poales</taxon>
        <taxon>Poaceae</taxon>
        <taxon>BOP clade</taxon>
        <taxon>Oryzoideae</taxon>
        <taxon>Oryzeae</taxon>
        <taxon>Oryzinae</taxon>
        <taxon>Oryza</taxon>
    </lineage>
</organism>
<sequence>MDTGADQAPPPPPPPPVAAASAAADEPRDLRVVREILHSLGLREGDYEEAAVHKLLLFAHRYAGDVLGEAKAYAGHAGRESLQADDVRLAIQARGMSSAAPPSREYLYTDKIEEKKELIKGITLGDKEKFQLTPLPQEVLVLWGEHDQIFPIEKAFEVARQLGANARLEIIKNTGHMPQEEDPKRFNEALLNFLLPAPNSSFKASILSRDDGRSCPAPDRQALLARVVIEYALLGCGGVKRRDAFADMICCTGRYWYRASSFLAVAASKSLSFPAAAQSNKGTLAARERIKSGSGAREKKGNGGGVGEETSPAAEEEQVRRRKRNTAAVARKRNTAAAAKIIQLR</sequence>
<feature type="domain" description="AB hydrolase-1" evidence="7">
    <location>
        <begin position="114"/>
        <end position="183"/>
    </location>
</feature>
<evidence type="ECO:0000256" key="2">
    <source>
        <dbReference type="ARBA" id="ARBA00007646"/>
    </source>
</evidence>
<keyword evidence="5" id="KW-0539">Nucleus</keyword>
<dbReference type="GO" id="GO:0003713">
    <property type="term" value="F:transcription coactivator activity"/>
    <property type="evidence" value="ECO:0007669"/>
    <property type="project" value="TreeGrafter"/>
</dbReference>
<comment type="subcellular location">
    <subcellularLocation>
        <location evidence="1">Nucleus</location>
    </subcellularLocation>
</comment>
<dbReference type="GO" id="GO:0051123">
    <property type="term" value="P:RNA polymerase II preinitiation complex assembly"/>
    <property type="evidence" value="ECO:0007669"/>
    <property type="project" value="TreeGrafter"/>
</dbReference>
<evidence type="ECO:0000313" key="8">
    <source>
        <dbReference type="EnsemblPlants" id="ONIVA07G20470.2"/>
    </source>
</evidence>
<protein>
    <recommendedName>
        <fullName evidence="7">AB hydrolase-1 domain-containing protein</fullName>
    </recommendedName>
</protein>
<dbReference type="Pfam" id="PF00561">
    <property type="entry name" value="Abhydrolase_1"/>
    <property type="match status" value="1"/>
</dbReference>
<dbReference type="EnsemblPlants" id="ONIVA07G20470.2">
    <property type="protein sequence ID" value="ONIVA07G20470.2"/>
    <property type="gene ID" value="ONIVA07G20470"/>
</dbReference>
<dbReference type="InterPro" id="IPR000073">
    <property type="entry name" value="AB_hydrolase_1"/>
</dbReference>
<dbReference type="GO" id="GO:0016251">
    <property type="term" value="F:RNA polymerase II general transcription initiation factor activity"/>
    <property type="evidence" value="ECO:0007669"/>
    <property type="project" value="TreeGrafter"/>
</dbReference>
<keyword evidence="3" id="KW-0805">Transcription regulation</keyword>
<evidence type="ECO:0000259" key="7">
    <source>
        <dbReference type="Pfam" id="PF00561"/>
    </source>
</evidence>
<evidence type="ECO:0000256" key="4">
    <source>
        <dbReference type="ARBA" id="ARBA00023163"/>
    </source>
</evidence>
<keyword evidence="4" id="KW-0804">Transcription</keyword>
<dbReference type="Gene3D" id="1.10.20.10">
    <property type="entry name" value="Histone, subunit A"/>
    <property type="match status" value="1"/>
</dbReference>
<reference evidence="8" key="2">
    <citation type="submission" date="2018-04" db="EMBL/GenBank/DDBJ databases">
        <title>OnivRS2 (Oryza nivara Reference Sequence Version 2).</title>
        <authorList>
            <person name="Zhang J."/>
            <person name="Kudrna D."/>
            <person name="Lee S."/>
            <person name="Talag J."/>
            <person name="Rajasekar S."/>
            <person name="Welchert J."/>
            <person name="Hsing Y.-I."/>
            <person name="Wing R.A."/>
        </authorList>
    </citation>
    <scope>NUCLEOTIDE SEQUENCE [LARGE SCALE GENOMIC DNA]</scope>
    <source>
        <strain evidence="8">SL10</strain>
    </source>
</reference>
<dbReference type="PANTHER" id="PTHR48068:SF4">
    <property type="entry name" value="TATA-BOX BINDING PROTEIN ASSOCIATED FACTOR 9"/>
    <property type="match status" value="1"/>
</dbReference>
<reference evidence="8" key="1">
    <citation type="submission" date="2015-04" db="UniProtKB">
        <authorList>
            <consortium name="EnsemblPlants"/>
        </authorList>
    </citation>
    <scope>IDENTIFICATION</scope>
    <source>
        <strain evidence="8">SL10</strain>
    </source>
</reference>
<proteinExistence type="inferred from homology"/>
<accession>A0A0E0I3J6</accession>
<dbReference type="SUPFAM" id="SSF53474">
    <property type="entry name" value="alpha/beta-Hydrolases"/>
    <property type="match status" value="1"/>
</dbReference>
<dbReference type="GO" id="GO:0005669">
    <property type="term" value="C:transcription factor TFIID complex"/>
    <property type="evidence" value="ECO:0007669"/>
    <property type="project" value="TreeGrafter"/>
</dbReference>
<evidence type="ECO:0000313" key="9">
    <source>
        <dbReference type="Proteomes" id="UP000006591"/>
    </source>
</evidence>
<comment type="similarity">
    <text evidence="2">Belongs to the TAF9 family.</text>
</comment>
<dbReference type="InterPro" id="IPR009072">
    <property type="entry name" value="Histone-fold"/>
</dbReference>
<dbReference type="Gramene" id="ONIVA07G20470.2">
    <property type="protein sequence ID" value="ONIVA07G20470.2"/>
    <property type="gene ID" value="ONIVA07G20470"/>
</dbReference>